<protein>
    <submittedName>
        <fullName evidence="1">Uncharacterized protein</fullName>
    </submittedName>
</protein>
<dbReference type="Proteomes" id="UP000887116">
    <property type="component" value="Unassembled WGS sequence"/>
</dbReference>
<comment type="caution">
    <text evidence="1">The sequence shown here is derived from an EMBL/GenBank/DDBJ whole genome shotgun (WGS) entry which is preliminary data.</text>
</comment>
<accession>A0A8X6GSU7</accession>
<reference evidence="1" key="1">
    <citation type="submission" date="2020-07" db="EMBL/GenBank/DDBJ databases">
        <title>Multicomponent nature underlies the extraordinary mechanical properties of spider dragline silk.</title>
        <authorList>
            <person name="Kono N."/>
            <person name="Nakamura H."/>
            <person name="Mori M."/>
            <person name="Yoshida Y."/>
            <person name="Ohtoshi R."/>
            <person name="Malay A.D."/>
            <person name="Moran D.A.P."/>
            <person name="Tomita M."/>
            <person name="Numata K."/>
            <person name="Arakawa K."/>
        </authorList>
    </citation>
    <scope>NUCLEOTIDE SEQUENCE</scope>
</reference>
<organism evidence="1 2">
    <name type="scientific">Trichonephila clavata</name>
    <name type="common">Joro spider</name>
    <name type="synonym">Nephila clavata</name>
    <dbReference type="NCBI Taxonomy" id="2740835"/>
    <lineage>
        <taxon>Eukaryota</taxon>
        <taxon>Metazoa</taxon>
        <taxon>Ecdysozoa</taxon>
        <taxon>Arthropoda</taxon>
        <taxon>Chelicerata</taxon>
        <taxon>Arachnida</taxon>
        <taxon>Araneae</taxon>
        <taxon>Araneomorphae</taxon>
        <taxon>Entelegynae</taxon>
        <taxon>Araneoidea</taxon>
        <taxon>Nephilidae</taxon>
        <taxon>Trichonephila</taxon>
    </lineage>
</organism>
<dbReference type="EMBL" id="BMAO01026446">
    <property type="protein sequence ID" value="GFR09813.1"/>
    <property type="molecule type" value="Genomic_DNA"/>
</dbReference>
<proteinExistence type="predicted"/>
<keyword evidence="2" id="KW-1185">Reference proteome</keyword>
<sequence length="88" mass="10178">MKEPVKYRTVSLGNSVVSFCTLVDLTSPRCDSYEDKRHHGAKNELHVSTRSKRNLVIFWRQPTSQILLCLRYLTVKVHGKTVIFLDTD</sequence>
<evidence type="ECO:0000313" key="2">
    <source>
        <dbReference type="Proteomes" id="UP000887116"/>
    </source>
</evidence>
<dbReference type="OrthoDB" id="10522222at2759"/>
<dbReference type="AlphaFoldDB" id="A0A8X6GSU7"/>
<evidence type="ECO:0000313" key="1">
    <source>
        <dbReference type="EMBL" id="GFR09813.1"/>
    </source>
</evidence>
<gene>
    <name evidence="1" type="ORF">TNCT_420991</name>
</gene>
<name>A0A8X6GSU7_TRICU</name>